<organism evidence="1 2">
    <name type="scientific">Azospirillum humicireducens</name>
    <dbReference type="NCBI Taxonomy" id="1226968"/>
    <lineage>
        <taxon>Bacteria</taxon>
        <taxon>Pseudomonadati</taxon>
        <taxon>Pseudomonadota</taxon>
        <taxon>Alphaproteobacteria</taxon>
        <taxon>Rhodospirillales</taxon>
        <taxon>Azospirillaceae</taxon>
        <taxon>Azospirillum</taxon>
    </lineage>
</organism>
<keyword evidence="1" id="KW-0614">Plasmid</keyword>
<protein>
    <submittedName>
        <fullName evidence="1">NAD/NADP transhydrogenase alpha subunit-like protein</fullName>
    </submittedName>
</protein>
<geneLocation type="plasmid" evidence="1 2">
    <name>pYZ4</name>
</geneLocation>
<reference evidence="1 2" key="1">
    <citation type="submission" date="2018-04" db="EMBL/GenBank/DDBJ databases">
        <title>Complete genome sequence of the nitrogen-fixing bacterium Azospirillum humicireducens type strain SgZ-5.</title>
        <authorList>
            <person name="Yu Z."/>
        </authorList>
    </citation>
    <scope>NUCLEOTIDE SEQUENCE [LARGE SCALE GENOMIC DNA]</scope>
    <source>
        <strain evidence="1 2">SgZ-5</strain>
        <plasmid evidence="1 2">pYZ4</plasmid>
    </source>
</reference>
<gene>
    <name evidence="1" type="ORF">A6A40_23675</name>
</gene>
<evidence type="ECO:0000313" key="2">
    <source>
        <dbReference type="Proteomes" id="UP000077405"/>
    </source>
</evidence>
<proteinExistence type="predicted"/>
<accession>A0A2R4VUV8</accession>
<evidence type="ECO:0000313" key="1">
    <source>
        <dbReference type="EMBL" id="AWB08202.1"/>
    </source>
</evidence>
<dbReference type="KEGG" id="ahu:A6A40_23675"/>
<name>A0A2R4VUV8_9PROT</name>
<sequence length="96" mass="9813">MGRTTDALSTPDCCLVVMLSAGMPKQVAVPQGATVMLASCTGPFWVRYGGPATLPSTDILDGTAPELNPAARSVAGLSSLGLVAPADCVLNLSFYR</sequence>
<keyword evidence="2" id="KW-1185">Reference proteome</keyword>
<dbReference type="OrthoDB" id="7362753at2"/>
<dbReference type="EMBL" id="CP028905">
    <property type="protein sequence ID" value="AWB08202.1"/>
    <property type="molecule type" value="Genomic_DNA"/>
</dbReference>
<dbReference type="AlphaFoldDB" id="A0A2R4VUV8"/>
<dbReference type="Proteomes" id="UP000077405">
    <property type="component" value="Plasmid pYZ4"/>
</dbReference>